<dbReference type="CDD" id="cd05251">
    <property type="entry name" value="NmrA_like_SDR_a"/>
    <property type="match status" value="1"/>
</dbReference>
<name>A0ABR0SSY4_9HYPO</name>
<sequence>MASVSSKKIITVIGATGNQGGSVVGTFLQEPGWHIRGITRNTSSPKALALAARGVEVVQADMDEPPTLEPAFRDAAVIFAVSDFWGIYGEPTNKFKPKPGSLNVQAAEREARQLMSVIDEAAKVPQLERFILSSLSNPIKWSHGKYTQIVHFNSKVKAEDHARSKYPDLWKKTSLFQAGYFLSNFVINPITQPIRNEAGVLQFISNLDPNLKLPFIAPEEDSGPIVKALVQESAGKNIIGYREWLTLREITQLFTEATGESAEPVMLPRGESNLPYPPDLKVQLDECWAYWNEFGYEARDDPTVIHPQDLDSPPRLDSVINYFTKQDWSKTFT</sequence>
<evidence type="ECO:0000313" key="6">
    <source>
        <dbReference type="Proteomes" id="UP001338125"/>
    </source>
</evidence>
<reference evidence="5 6" key="1">
    <citation type="submission" date="2024-01" db="EMBL/GenBank/DDBJ databases">
        <title>Complete genome of Cladobotryum mycophilum ATHUM6906.</title>
        <authorList>
            <person name="Christinaki A.C."/>
            <person name="Myridakis A.I."/>
            <person name="Kouvelis V.N."/>
        </authorList>
    </citation>
    <scope>NUCLEOTIDE SEQUENCE [LARGE SCALE GENOMIC DNA]</scope>
    <source>
        <strain evidence="5 6">ATHUM6906</strain>
    </source>
</reference>
<evidence type="ECO:0000313" key="5">
    <source>
        <dbReference type="EMBL" id="KAK5995259.1"/>
    </source>
</evidence>
<organism evidence="5 6">
    <name type="scientific">Cladobotryum mycophilum</name>
    <dbReference type="NCBI Taxonomy" id="491253"/>
    <lineage>
        <taxon>Eukaryota</taxon>
        <taxon>Fungi</taxon>
        <taxon>Dikarya</taxon>
        <taxon>Ascomycota</taxon>
        <taxon>Pezizomycotina</taxon>
        <taxon>Sordariomycetes</taxon>
        <taxon>Hypocreomycetidae</taxon>
        <taxon>Hypocreales</taxon>
        <taxon>Hypocreaceae</taxon>
        <taxon>Cladobotryum</taxon>
    </lineage>
</organism>
<dbReference type="Gene3D" id="3.90.25.10">
    <property type="entry name" value="UDP-galactose 4-epimerase, domain 1"/>
    <property type="match status" value="1"/>
</dbReference>
<evidence type="ECO:0000256" key="2">
    <source>
        <dbReference type="ARBA" id="ARBA00022857"/>
    </source>
</evidence>
<feature type="domain" description="NmrA-like" evidence="4">
    <location>
        <begin position="7"/>
        <end position="297"/>
    </location>
</feature>
<comment type="similarity">
    <text evidence="1">Belongs to the NmrA-type oxidoreductase family.</text>
</comment>
<evidence type="ECO:0000256" key="1">
    <source>
        <dbReference type="ARBA" id="ARBA00006328"/>
    </source>
</evidence>
<dbReference type="InterPro" id="IPR036291">
    <property type="entry name" value="NAD(P)-bd_dom_sf"/>
</dbReference>
<dbReference type="Pfam" id="PF05368">
    <property type="entry name" value="NmrA"/>
    <property type="match status" value="1"/>
</dbReference>
<dbReference type="Proteomes" id="UP001338125">
    <property type="component" value="Unassembled WGS sequence"/>
</dbReference>
<dbReference type="InterPro" id="IPR051164">
    <property type="entry name" value="NmrA-like_oxidored"/>
</dbReference>
<dbReference type="SUPFAM" id="SSF51735">
    <property type="entry name" value="NAD(P)-binding Rossmann-fold domains"/>
    <property type="match status" value="1"/>
</dbReference>
<evidence type="ECO:0000259" key="4">
    <source>
        <dbReference type="Pfam" id="PF05368"/>
    </source>
</evidence>
<dbReference type="Gene3D" id="3.40.50.720">
    <property type="entry name" value="NAD(P)-binding Rossmann-like Domain"/>
    <property type="match status" value="1"/>
</dbReference>
<keyword evidence="6" id="KW-1185">Reference proteome</keyword>
<keyword evidence="2" id="KW-0521">NADP</keyword>
<dbReference type="PANTHER" id="PTHR42748">
    <property type="entry name" value="NITROGEN METABOLITE REPRESSION PROTEIN NMRA FAMILY MEMBER"/>
    <property type="match status" value="1"/>
</dbReference>
<keyword evidence="3" id="KW-0560">Oxidoreductase</keyword>
<dbReference type="EMBL" id="JAVFKD010000004">
    <property type="protein sequence ID" value="KAK5995259.1"/>
    <property type="molecule type" value="Genomic_DNA"/>
</dbReference>
<evidence type="ECO:0000256" key="3">
    <source>
        <dbReference type="ARBA" id="ARBA00023002"/>
    </source>
</evidence>
<comment type="caution">
    <text evidence="5">The sequence shown here is derived from an EMBL/GenBank/DDBJ whole genome shotgun (WGS) entry which is preliminary data.</text>
</comment>
<proteinExistence type="inferred from homology"/>
<gene>
    <name evidence="5" type="ORF">PT974_03658</name>
</gene>
<dbReference type="PANTHER" id="PTHR42748:SF30">
    <property type="entry name" value="NMRA-LIKE DOMAIN-CONTAINING PROTEIN"/>
    <property type="match status" value="1"/>
</dbReference>
<dbReference type="InterPro" id="IPR008030">
    <property type="entry name" value="NmrA-like"/>
</dbReference>
<accession>A0ABR0SSY4</accession>
<protein>
    <submittedName>
        <fullName evidence="5">NmrA-like family domain-containing oxidoreductase hkm9-like protein</fullName>
    </submittedName>
</protein>